<dbReference type="PANTHER" id="PTHR47510">
    <property type="entry name" value="REVERSE TRANSCRIPTASE DOMAIN-CONTAINING PROTEIN"/>
    <property type="match status" value="1"/>
</dbReference>
<dbReference type="EMBL" id="JAUCMX010000015">
    <property type="protein sequence ID" value="KAK3521700.1"/>
    <property type="molecule type" value="Genomic_DNA"/>
</dbReference>
<dbReference type="AlphaFoldDB" id="A0AAE0QID1"/>
<reference evidence="1" key="1">
    <citation type="submission" date="2023-06" db="EMBL/GenBank/DDBJ databases">
        <title>Male Hemibagrus guttatus genome.</title>
        <authorList>
            <person name="Bian C."/>
        </authorList>
    </citation>
    <scope>NUCLEOTIDE SEQUENCE</scope>
    <source>
        <strain evidence="1">Male_cb2023</strain>
        <tissue evidence="1">Muscle</tissue>
    </source>
</reference>
<organism evidence="1 2">
    <name type="scientific">Hemibagrus guttatus</name>
    <dbReference type="NCBI Taxonomy" id="175788"/>
    <lineage>
        <taxon>Eukaryota</taxon>
        <taxon>Metazoa</taxon>
        <taxon>Chordata</taxon>
        <taxon>Craniata</taxon>
        <taxon>Vertebrata</taxon>
        <taxon>Euteleostomi</taxon>
        <taxon>Actinopterygii</taxon>
        <taxon>Neopterygii</taxon>
        <taxon>Teleostei</taxon>
        <taxon>Ostariophysi</taxon>
        <taxon>Siluriformes</taxon>
        <taxon>Bagridae</taxon>
        <taxon>Hemibagrus</taxon>
    </lineage>
</organism>
<keyword evidence="2" id="KW-1185">Reference proteome</keyword>
<evidence type="ECO:0000313" key="1">
    <source>
        <dbReference type="EMBL" id="KAK3521700.1"/>
    </source>
</evidence>
<dbReference type="PANTHER" id="PTHR47510:SF3">
    <property type="entry name" value="ENDO_EXONUCLEASE_PHOSPHATASE DOMAIN-CONTAINING PROTEIN"/>
    <property type="match status" value="1"/>
</dbReference>
<dbReference type="Proteomes" id="UP001274896">
    <property type="component" value="Unassembled WGS sequence"/>
</dbReference>
<protein>
    <submittedName>
        <fullName evidence="1">Uncharacterized protein</fullName>
    </submittedName>
</protein>
<gene>
    <name evidence="1" type="ORF">QTP70_015806</name>
</gene>
<evidence type="ECO:0000313" key="2">
    <source>
        <dbReference type="Proteomes" id="UP001274896"/>
    </source>
</evidence>
<name>A0AAE0QID1_9TELE</name>
<comment type="caution">
    <text evidence="1">The sequence shown here is derived from an EMBL/GenBank/DDBJ whole genome shotgun (WGS) entry which is preliminary data.</text>
</comment>
<proteinExistence type="predicted"/>
<sequence length="190" mass="21587">MPSYRSSICGLILSPGYCLGGIFNGLPGFVWVSSNFHPPPRYVPVATTQPSFKTVQVWSEVSTSQLQDSFENTDWELFTQSEDLEEYSSSVLTYISFCTNTVLTSKTVKVFPNQKPGLDRKVRSLQKARNIAYRSGDRLAYSNARRELKKGITEAKQRYQQQIEGHFVNNNPRSMWRGIKAIRTTRAAPH</sequence>
<accession>A0AAE0QID1</accession>